<protein>
    <submittedName>
        <fullName evidence="1">Uncharacterized protein</fullName>
    </submittedName>
</protein>
<comment type="caution">
    <text evidence="1">The sequence shown here is derived from an EMBL/GenBank/DDBJ whole genome shotgun (WGS) entry which is preliminary data.</text>
</comment>
<evidence type="ECO:0000313" key="1">
    <source>
        <dbReference type="EMBL" id="KAK1579975.1"/>
    </source>
</evidence>
<keyword evidence="2" id="KW-1185">Reference proteome</keyword>
<sequence length="100" mass="11651">MKWYLETIQHIMDERPKVFVWDDKGVTPDEIRSAEPDIVFAGYQFLVSRDQELTFATTTDTILTMGGKVEARALRMSKGLPLEYQKPWRTTYAPCIYSEQ</sequence>
<dbReference type="GeneID" id="85449253"/>
<dbReference type="EMBL" id="JAHLJV010000060">
    <property type="protein sequence ID" value="KAK1579975.1"/>
    <property type="molecule type" value="Genomic_DNA"/>
</dbReference>
<reference evidence="1" key="1">
    <citation type="submission" date="2021-06" db="EMBL/GenBank/DDBJ databases">
        <title>Comparative genomics, transcriptomics and evolutionary studies reveal genomic signatures of adaptation to plant cell wall in hemibiotrophic fungi.</title>
        <authorList>
            <consortium name="DOE Joint Genome Institute"/>
            <person name="Baroncelli R."/>
            <person name="Diaz J.F."/>
            <person name="Benocci T."/>
            <person name="Peng M."/>
            <person name="Battaglia E."/>
            <person name="Haridas S."/>
            <person name="Andreopoulos W."/>
            <person name="Labutti K."/>
            <person name="Pangilinan J."/>
            <person name="Floch G.L."/>
            <person name="Makela M.R."/>
            <person name="Henrissat B."/>
            <person name="Grigoriev I.V."/>
            <person name="Crouch J.A."/>
            <person name="De Vries R.P."/>
            <person name="Sukno S.A."/>
            <person name="Thon M.R."/>
        </authorList>
    </citation>
    <scope>NUCLEOTIDE SEQUENCE</scope>
    <source>
        <strain evidence="1">CBS 125086</strain>
    </source>
</reference>
<organism evidence="1 2">
    <name type="scientific">Colletotrichum navitas</name>
    <dbReference type="NCBI Taxonomy" id="681940"/>
    <lineage>
        <taxon>Eukaryota</taxon>
        <taxon>Fungi</taxon>
        <taxon>Dikarya</taxon>
        <taxon>Ascomycota</taxon>
        <taxon>Pezizomycotina</taxon>
        <taxon>Sordariomycetes</taxon>
        <taxon>Hypocreomycetidae</taxon>
        <taxon>Glomerellales</taxon>
        <taxon>Glomerellaceae</taxon>
        <taxon>Colletotrichum</taxon>
        <taxon>Colletotrichum graminicola species complex</taxon>
    </lineage>
</organism>
<dbReference type="RefSeq" id="XP_060411053.1">
    <property type="nucleotide sequence ID" value="XM_060565013.1"/>
</dbReference>
<dbReference type="Proteomes" id="UP001230504">
    <property type="component" value="Unassembled WGS sequence"/>
</dbReference>
<accession>A0AAD8PTL5</accession>
<proteinExistence type="predicted"/>
<gene>
    <name evidence="1" type="ORF">LY79DRAFT_705790</name>
</gene>
<evidence type="ECO:0000313" key="2">
    <source>
        <dbReference type="Proteomes" id="UP001230504"/>
    </source>
</evidence>
<name>A0AAD8PTL5_9PEZI</name>
<dbReference type="AlphaFoldDB" id="A0AAD8PTL5"/>